<evidence type="ECO:0000256" key="7">
    <source>
        <dbReference type="ARBA" id="ARBA00030094"/>
    </source>
</evidence>
<dbReference type="Gene3D" id="1.10.10.10">
    <property type="entry name" value="Winged helix-like DNA-binding domain superfamily/Winged helix DNA-binding domain"/>
    <property type="match status" value="1"/>
</dbReference>
<evidence type="ECO:0000313" key="10">
    <source>
        <dbReference type="Proteomes" id="UP000664521"/>
    </source>
</evidence>
<gene>
    <name evidence="9" type="ORF">HETSPECPRED_010171</name>
</gene>
<dbReference type="GO" id="GO:0005198">
    <property type="term" value="F:structural molecule activity"/>
    <property type="evidence" value="ECO:0007669"/>
    <property type="project" value="TreeGrafter"/>
</dbReference>
<dbReference type="OrthoDB" id="245150at2759"/>
<comment type="similarity">
    <text evidence="2">Belongs to the VPS25 family.</text>
</comment>
<dbReference type="InterPro" id="IPR036390">
    <property type="entry name" value="WH_DNA-bd_sf"/>
</dbReference>
<sequence>MSSKSPAPRPAFDPSGPRPAPPPSALPSTFNFPREYAYPPFYSLQPTLLTRSAQLRKWSALIQSYCRFHRIYRLSLIDAVDTPLFHNASIKKRLRLEDVRVVVTWMAGEEGGWRAEWVDGGGVGKGKIDGGGAVWVWWRRPEEWADVIAAWVEETGQRGVVLTLWELSQGAGSKGQEFHGMDPEVLQRSLNVLVKRGKAQIFGEEDEQGVKFF</sequence>
<feature type="region of interest" description="Disordered" evidence="8">
    <location>
        <begin position="1"/>
        <end position="26"/>
    </location>
</feature>
<dbReference type="AlphaFoldDB" id="A0A8H3I0Z1"/>
<evidence type="ECO:0000256" key="2">
    <source>
        <dbReference type="ARBA" id="ARBA00009674"/>
    </source>
</evidence>
<dbReference type="SUPFAM" id="SSF46785">
    <property type="entry name" value="Winged helix' DNA-binding domain"/>
    <property type="match status" value="2"/>
</dbReference>
<dbReference type="GO" id="GO:0000814">
    <property type="term" value="C:ESCRT II complex"/>
    <property type="evidence" value="ECO:0007669"/>
    <property type="project" value="InterPro"/>
</dbReference>
<dbReference type="GO" id="GO:0043328">
    <property type="term" value="P:protein transport to vacuole involved in ubiquitin-dependent protein catabolic process via the multivesicular body sorting pathway"/>
    <property type="evidence" value="ECO:0007669"/>
    <property type="project" value="TreeGrafter"/>
</dbReference>
<evidence type="ECO:0000256" key="3">
    <source>
        <dbReference type="ARBA" id="ARBA00017934"/>
    </source>
</evidence>
<evidence type="ECO:0000256" key="1">
    <source>
        <dbReference type="ARBA" id="ARBA00004496"/>
    </source>
</evidence>
<evidence type="ECO:0000256" key="6">
    <source>
        <dbReference type="ARBA" id="ARBA00022927"/>
    </source>
</evidence>
<accession>A0A8H3I0Z1</accession>
<dbReference type="FunFam" id="1.10.10.570:FF:000003">
    <property type="entry name" value="Vacuolar protein-sorting-associated protein 25"/>
    <property type="match status" value="1"/>
</dbReference>
<dbReference type="Gene3D" id="1.10.10.570">
    <property type="entry name" value="Winged helix' DNA-binding domain. Chain C. Domain 1"/>
    <property type="match status" value="1"/>
</dbReference>
<dbReference type="EMBL" id="CAJPDS010000009">
    <property type="protein sequence ID" value="CAF9910762.1"/>
    <property type="molecule type" value="Genomic_DNA"/>
</dbReference>
<dbReference type="GO" id="GO:0016236">
    <property type="term" value="P:macroautophagy"/>
    <property type="evidence" value="ECO:0007669"/>
    <property type="project" value="UniProtKB-ARBA"/>
</dbReference>
<dbReference type="Proteomes" id="UP000664521">
    <property type="component" value="Unassembled WGS sequence"/>
</dbReference>
<dbReference type="Pfam" id="PF05871">
    <property type="entry name" value="ESCRT-II"/>
    <property type="match status" value="1"/>
</dbReference>
<evidence type="ECO:0000256" key="4">
    <source>
        <dbReference type="ARBA" id="ARBA00022448"/>
    </source>
</evidence>
<proteinExistence type="inferred from homology"/>
<evidence type="ECO:0000313" key="9">
    <source>
        <dbReference type="EMBL" id="CAF9910762.1"/>
    </source>
</evidence>
<name>A0A8H3I0Z1_9LECA</name>
<reference evidence="9" key="1">
    <citation type="submission" date="2021-03" db="EMBL/GenBank/DDBJ databases">
        <authorList>
            <person name="Tagirdzhanova G."/>
        </authorList>
    </citation>
    <scope>NUCLEOTIDE SEQUENCE</scope>
</reference>
<keyword evidence="5" id="KW-0963">Cytoplasm</keyword>
<dbReference type="InterPro" id="IPR036388">
    <property type="entry name" value="WH-like_DNA-bd_sf"/>
</dbReference>
<dbReference type="InterPro" id="IPR008570">
    <property type="entry name" value="ESCRT-II_cplx_Vps25-sub"/>
</dbReference>
<comment type="caution">
    <text evidence="9">The sequence shown here is derived from an EMBL/GenBank/DDBJ whole genome shotgun (WGS) entry which is preliminary data.</text>
</comment>
<keyword evidence="6" id="KW-0653">Protein transport</keyword>
<feature type="compositionally biased region" description="Pro residues" evidence="8">
    <location>
        <begin position="7"/>
        <end position="25"/>
    </location>
</feature>
<dbReference type="GO" id="GO:0042803">
    <property type="term" value="F:protein homodimerization activity"/>
    <property type="evidence" value="ECO:0007669"/>
    <property type="project" value="TreeGrafter"/>
</dbReference>
<protein>
    <recommendedName>
        <fullName evidence="3">Vacuolar protein-sorting-associated protein 25</fullName>
    </recommendedName>
    <alternativeName>
        <fullName evidence="7">ESCRT-II complex subunit VPS25</fullName>
    </alternativeName>
</protein>
<keyword evidence="4" id="KW-0813">Transport</keyword>
<dbReference type="PANTHER" id="PTHR13149:SF0">
    <property type="entry name" value="VACUOLAR PROTEIN-SORTING-ASSOCIATED PROTEIN 25"/>
    <property type="match status" value="1"/>
</dbReference>
<evidence type="ECO:0000256" key="5">
    <source>
        <dbReference type="ARBA" id="ARBA00022490"/>
    </source>
</evidence>
<comment type="subcellular location">
    <subcellularLocation>
        <location evidence="1">Cytoplasm</location>
    </subcellularLocation>
</comment>
<evidence type="ECO:0000256" key="8">
    <source>
        <dbReference type="SAM" id="MobiDB-lite"/>
    </source>
</evidence>
<keyword evidence="10" id="KW-1185">Reference proteome</keyword>
<dbReference type="PANTHER" id="PTHR13149">
    <property type="entry name" value="VACUOLAR PROTEIN SORTING-ASSOCIATED PROTEIN VPS25"/>
    <property type="match status" value="1"/>
</dbReference>
<organism evidence="9 10">
    <name type="scientific">Heterodermia speciosa</name>
    <dbReference type="NCBI Taxonomy" id="116794"/>
    <lineage>
        <taxon>Eukaryota</taxon>
        <taxon>Fungi</taxon>
        <taxon>Dikarya</taxon>
        <taxon>Ascomycota</taxon>
        <taxon>Pezizomycotina</taxon>
        <taxon>Lecanoromycetes</taxon>
        <taxon>OSLEUM clade</taxon>
        <taxon>Lecanoromycetidae</taxon>
        <taxon>Caliciales</taxon>
        <taxon>Physciaceae</taxon>
        <taxon>Heterodermia</taxon>
    </lineage>
</organism>
<dbReference type="FunFam" id="1.10.10.10:FF:000141">
    <property type="entry name" value="vacuolar protein-sorting-associated protein 25"/>
    <property type="match status" value="1"/>
</dbReference>
<dbReference type="InterPro" id="IPR014041">
    <property type="entry name" value="ESCRT-II_cplx_Vps25-sub_N"/>
</dbReference>